<accession>A0A0J9VI13</accession>
<evidence type="ECO:0000313" key="3">
    <source>
        <dbReference type="Proteomes" id="UP000009097"/>
    </source>
</evidence>
<dbReference type="KEGG" id="fox:FOXG_20421"/>
<sequence>MASSIHPRSSSRAQRPGQRTVLGDKCSSLECKAPRELIKSNSPPWQATTSSQHQVQSLATHPISFPREPIRSSNTLIFTIQTIDITMETVNGKVRSDVWNLVTSSVTMI</sequence>
<dbReference type="RefSeq" id="XP_018248925.1">
    <property type="nucleotide sequence ID" value="XM_018400707.1"/>
</dbReference>
<feature type="region of interest" description="Disordered" evidence="1">
    <location>
        <begin position="1"/>
        <end position="25"/>
    </location>
</feature>
<dbReference type="Proteomes" id="UP000009097">
    <property type="component" value="Unassembled WGS sequence"/>
</dbReference>
<dbReference type="GeneID" id="28961127"/>
<name>A0A0J9VI13_FUSO4</name>
<gene>
    <name evidence="2" type="ORF">FOXG_20421</name>
</gene>
<dbReference type="EMBL" id="DS231709">
    <property type="protein sequence ID" value="KNB10879.1"/>
    <property type="molecule type" value="Genomic_DNA"/>
</dbReference>
<reference evidence="2" key="1">
    <citation type="submission" date="2007-04" db="EMBL/GenBank/DDBJ databases">
        <authorList>
            <consortium name="The Broad Institute Genome Sequencing Platform"/>
            <person name="Birren B."/>
            <person name="Lander E."/>
            <person name="Galagan J."/>
            <person name="Nusbaum C."/>
            <person name="Devon K."/>
            <person name="Ma L.-J."/>
            <person name="Jaffe D."/>
            <person name="Butler J."/>
            <person name="Alvarez P."/>
            <person name="Gnerre S."/>
            <person name="Grabherr M."/>
            <person name="Kleber M."/>
            <person name="Mauceli E."/>
            <person name="Brockman W."/>
            <person name="MacCallum I.A."/>
            <person name="Young S."/>
            <person name="LaButti K."/>
            <person name="DeCaprio D."/>
            <person name="Crawford M."/>
            <person name="Koehrsen M."/>
            <person name="Engels R."/>
            <person name="Montgomery P."/>
            <person name="Pearson M."/>
            <person name="Howarth C."/>
            <person name="Larson L."/>
            <person name="White J."/>
            <person name="O'Leary S."/>
            <person name="Kodira C."/>
            <person name="Zeng Q."/>
            <person name="Yandava C."/>
            <person name="Alvarado L."/>
            <person name="Kistler C."/>
            <person name="Shim W.-B."/>
            <person name="Kang S."/>
            <person name="Woloshuk C."/>
        </authorList>
    </citation>
    <scope>NUCLEOTIDE SEQUENCE</scope>
    <source>
        <strain evidence="2">4287</strain>
    </source>
</reference>
<organism evidence="2 3">
    <name type="scientific">Fusarium oxysporum f. sp. lycopersici (strain 4287 / CBS 123668 / FGSC 9935 / NRRL 34936)</name>
    <name type="common">Fusarium vascular wilt of tomato</name>
    <dbReference type="NCBI Taxonomy" id="426428"/>
    <lineage>
        <taxon>Eukaryota</taxon>
        <taxon>Fungi</taxon>
        <taxon>Dikarya</taxon>
        <taxon>Ascomycota</taxon>
        <taxon>Pezizomycotina</taxon>
        <taxon>Sordariomycetes</taxon>
        <taxon>Hypocreomycetidae</taxon>
        <taxon>Hypocreales</taxon>
        <taxon>Nectriaceae</taxon>
        <taxon>Fusarium</taxon>
        <taxon>Fusarium oxysporum species complex</taxon>
    </lineage>
</organism>
<feature type="region of interest" description="Disordered" evidence="1">
    <location>
        <begin position="39"/>
        <end position="58"/>
    </location>
</feature>
<dbReference type="RefSeq" id="XP_018248924.1">
    <property type="nucleotide sequence ID" value="XM_018400706.1"/>
</dbReference>
<dbReference type="EMBL" id="DS231709">
    <property type="protein sequence ID" value="KNB10880.1"/>
    <property type="molecule type" value="Genomic_DNA"/>
</dbReference>
<evidence type="ECO:0000313" key="2">
    <source>
        <dbReference type="EMBL" id="KNB10879.1"/>
    </source>
</evidence>
<proteinExistence type="predicted"/>
<dbReference type="OrthoDB" id="10443618at2759"/>
<dbReference type="VEuPathDB" id="FungiDB:FOXG_20421"/>
<feature type="compositionally biased region" description="Polar residues" evidence="1">
    <location>
        <begin position="1"/>
        <end position="13"/>
    </location>
</feature>
<reference evidence="2" key="2">
    <citation type="journal article" date="2010" name="Nature">
        <title>Comparative genomics reveals mobile pathogenicity chromosomes in Fusarium.</title>
        <authorList>
            <person name="Ma L.J."/>
            <person name="van der Does H.C."/>
            <person name="Borkovich K.A."/>
            <person name="Coleman J.J."/>
            <person name="Daboussi M.J."/>
            <person name="Di Pietro A."/>
            <person name="Dufresne M."/>
            <person name="Freitag M."/>
            <person name="Grabherr M."/>
            <person name="Henrissat B."/>
            <person name="Houterman P.M."/>
            <person name="Kang S."/>
            <person name="Shim W.B."/>
            <person name="Woloshuk C."/>
            <person name="Xie X."/>
            <person name="Xu J.R."/>
            <person name="Antoniw J."/>
            <person name="Baker S.E."/>
            <person name="Bluhm B.H."/>
            <person name="Breakspear A."/>
            <person name="Brown D.W."/>
            <person name="Butchko R.A."/>
            <person name="Chapman S."/>
            <person name="Coulson R."/>
            <person name="Coutinho P.M."/>
            <person name="Danchin E.G."/>
            <person name="Diener A."/>
            <person name="Gale L.R."/>
            <person name="Gardiner D.M."/>
            <person name="Goff S."/>
            <person name="Hammond-Kosack K.E."/>
            <person name="Hilburn K."/>
            <person name="Hua-Van A."/>
            <person name="Jonkers W."/>
            <person name="Kazan K."/>
            <person name="Kodira C.D."/>
            <person name="Koehrsen M."/>
            <person name="Kumar L."/>
            <person name="Lee Y.H."/>
            <person name="Li L."/>
            <person name="Manners J.M."/>
            <person name="Miranda-Saavedra D."/>
            <person name="Mukherjee M."/>
            <person name="Park G."/>
            <person name="Park J."/>
            <person name="Park S.Y."/>
            <person name="Proctor R.H."/>
            <person name="Regev A."/>
            <person name="Ruiz-Roldan M.C."/>
            <person name="Sain D."/>
            <person name="Sakthikumar S."/>
            <person name="Sykes S."/>
            <person name="Schwartz D.C."/>
            <person name="Turgeon B.G."/>
            <person name="Wapinski I."/>
            <person name="Yoder O."/>
            <person name="Young S."/>
            <person name="Zeng Q."/>
            <person name="Zhou S."/>
            <person name="Galagan J."/>
            <person name="Cuomo C.A."/>
            <person name="Kistler H.C."/>
            <person name="Rep M."/>
        </authorList>
    </citation>
    <scope>NUCLEOTIDE SEQUENCE [LARGE SCALE GENOMIC DNA]</scope>
    <source>
        <strain evidence="2">4287</strain>
    </source>
</reference>
<protein>
    <submittedName>
        <fullName evidence="2">Uncharacterized protein</fullName>
    </submittedName>
</protein>
<dbReference type="AlphaFoldDB" id="A0A0J9VI13"/>
<evidence type="ECO:0000256" key="1">
    <source>
        <dbReference type="SAM" id="MobiDB-lite"/>
    </source>
</evidence>